<proteinExistence type="predicted"/>
<protein>
    <submittedName>
        <fullName evidence="1">Uncharacterized protein</fullName>
    </submittedName>
</protein>
<evidence type="ECO:0000313" key="1">
    <source>
        <dbReference type="EMBL" id="GGE88039.1"/>
    </source>
</evidence>
<gene>
    <name evidence="1" type="ORF">GCM10010984_02200</name>
</gene>
<evidence type="ECO:0000313" key="2">
    <source>
        <dbReference type="Proteomes" id="UP000650994"/>
    </source>
</evidence>
<reference evidence="2" key="1">
    <citation type="journal article" date="2019" name="Int. J. Syst. Evol. Microbiol.">
        <title>The Global Catalogue of Microorganisms (GCM) 10K type strain sequencing project: providing services to taxonomists for standard genome sequencing and annotation.</title>
        <authorList>
            <consortium name="The Broad Institute Genomics Platform"/>
            <consortium name="The Broad Institute Genome Sequencing Center for Infectious Disease"/>
            <person name="Wu L."/>
            <person name="Ma J."/>
        </authorList>
    </citation>
    <scope>NUCLEOTIDE SEQUENCE [LARGE SCALE GENOMIC DNA]</scope>
    <source>
        <strain evidence="2">CGMCC 1.12707</strain>
    </source>
</reference>
<dbReference type="EMBL" id="BMFL01000001">
    <property type="protein sequence ID" value="GGE88039.1"/>
    <property type="molecule type" value="Genomic_DNA"/>
</dbReference>
<sequence length="45" mass="5348">MTLDYNGDNTFIFDENESEIKIIFAKDKKSFVVEENGQKTEFKRK</sequence>
<comment type="caution">
    <text evidence="1">The sequence shown here is derived from an EMBL/GenBank/DDBJ whole genome shotgun (WGS) entry which is preliminary data.</text>
</comment>
<name>A0ABQ1TA50_9FLAO</name>
<keyword evidence="2" id="KW-1185">Reference proteome</keyword>
<organism evidence="1 2">
    <name type="scientific">Chishuiella changwenlii</name>
    <dbReference type="NCBI Taxonomy" id="1434701"/>
    <lineage>
        <taxon>Bacteria</taxon>
        <taxon>Pseudomonadati</taxon>
        <taxon>Bacteroidota</taxon>
        <taxon>Flavobacteriia</taxon>
        <taxon>Flavobacteriales</taxon>
        <taxon>Weeksellaceae</taxon>
        <taxon>Chishuiella</taxon>
    </lineage>
</organism>
<dbReference type="Proteomes" id="UP000650994">
    <property type="component" value="Unassembled WGS sequence"/>
</dbReference>
<accession>A0ABQ1TA50</accession>